<protein>
    <submittedName>
        <fullName evidence="1">Uncharacterized protein</fullName>
    </submittedName>
</protein>
<dbReference type="Proteomes" id="UP000010146">
    <property type="component" value="Unassembled WGS sequence"/>
</dbReference>
<dbReference type="EMBL" id="ABXP02000122">
    <property type="protein sequence ID" value="KKC28622.1"/>
    <property type="molecule type" value="Genomic_DNA"/>
</dbReference>
<evidence type="ECO:0000313" key="1">
    <source>
        <dbReference type="EMBL" id="KKC28622.1"/>
    </source>
</evidence>
<accession>A0A0F5PIZ7</accession>
<dbReference type="EMBL" id="ABXP02000122">
    <property type="protein sequence ID" value="KKC28626.1"/>
    <property type="molecule type" value="Genomic_DNA"/>
</dbReference>
<gene>
    <name evidence="1" type="ORF">CDSM653_02389</name>
    <name evidence="2" type="ORF">CDSM653_02393</name>
</gene>
<evidence type="ECO:0000313" key="2">
    <source>
        <dbReference type="EMBL" id="KKC28626.1"/>
    </source>
</evidence>
<reference evidence="3" key="3">
    <citation type="submission" date="2015-02" db="EMBL/GenBank/DDBJ databases">
        <title>Genome analysis of three genomes within the thermophilic hydrogenogenic bacterial species Caldanaerobacter subterraneus.</title>
        <authorList>
            <person name="Sant'Anna F.H."/>
            <person name="Lebedinsky A."/>
            <person name="Sokolova T."/>
            <person name="Robb F.T."/>
            <person name="Gonzalez J.M."/>
        </authorList>
    </citation>
    <scope>NUCLEOTIDE SEQUENCE [LARGE SCALE GENOMIC DNA]</scope>
    <source>
        <strain evidence="3">DSM 12653</strain>
    </source>
</reference>
<dbReference type="AlphaFoldDB" id="A0A0F5PIZ7"/>
<name>A0A0F5PIZ7_9THEO</name>
<comment type="caution">
    <text evidence="1">The sequence shown here is derived from an EMBL/GenBank/DDBJ whole genome shotgun (WGS) entry which is preliminary data.</text>
</comment>
<organism evidence="1 3">
    <name type="scientific">Caldanaerobacter subterraneus subsp. pacificus DSM 12653</name>
    <dbReference type="NCBI Taxonomy" id="391606"/>
    <lineage>
        <taxon>Bacteria</taxon>
        <taxon>Bacillati</taxon>
        <taxon>Bacillota</taxon>
        <taxon>Clostridia</taxon>
        <taxon>Thermoanaerobacterales</taxon>
        <taxon>Thermoanaerobacteraceae</taxon>
        <taxon>Caldanaerobacter</taxon>
    </lineage>
</organism>
<proteinExistence type="predicted"/>
<evidence type="ECO:0000313" key="3">
    <source>
        <dbReference type="Proteomes" id="UP000010146"/>
    </source>
</evidence>
<reference evidence="1 3" key="1">
    <citation type="submission" date="2008-07" db="EMBL/GenBank/DDBJ databases">
        <authorList>
            <person name="Gonzalez J."/>
            <person name="Sokolova T."/>
            <person name="Ferriera S."/>
            <person name="Johnson J."/>
            <person name="Kravitz S."/>
            <person name="Beeson K."/>
            <person name="Sutton G."/>
            <person name="Rogers Y.-H."/>
            <person name="Friedman R."/>
            <person name="Frazier M."/>
            <person name="Venter J.C."/>
        </authorList>
    </citation>
    <scope>NUCLEOTIDE SEQUENCE [LARGE SCALE GENOMIC DNA]</scope>
    <source>
        <strain evidence="1 3">DSM 12653</strain>
    </source>
</reference>
<sequence>MFLAYLRGIETPQDDAGNKARDNTFLAYLRGIETQGAVVLFLAYAGF</sequence>
<reference evidence="1 3" key="2">
    <citation type="journal article" date="2015" name="BMC Genomics">
        <title>Analysis of three genomes within the thermophilic bacterial species Caldanaerobacter subterraneus with a focus on carbon monoxide dehydrogenase evolution and hydrolase diversity.</title>
        <authorList>
            <person name="Sant'Anna F.H."/>
            <person name="Lebedinsky A.V."/>
            <person name="Sokolova T.G."/>
            <person name="Robb F.T."/>
            <person name="Gonzalez J.M."/>
        </authorList>
    </citation>
    <scope>NUCLEOTIDE SEQUENCE [LARGE SCALE GENOMIC DNA]</scope>
    <source>
        <strain evidence="1 3">DSM 12653</strain>
    </source>
</reference>